<comment type="caution">
    <text evidence="1">The sequence shown here is derived from an EMBL/GenBank/DDBJ whole genome shotgun (WGS) entry which is preliminary data.</text>
</comment>
<dbReference type="Proteomes" id="UP001165060">
    <property type="component" value="Unassembled WGS sequence"/>
</dbReference>
<organism evidence="1 2">
    <name type="scientific">Tetraparma gracilis</name>
    <dbReference type="NCBI Taxonomy" id="2962635"/>
    <lineage>
        <taxon>Eukaryota</taxon>
        <taxon>Sar</taxon>
        <taxon>Stramenopiles</taxon>
        <taxon>Ochrophyta</taxon>
        <taxon>Bolidophyceae</taxon>
        <taxon>Parmales</taxon>
        <taxon>Triparmaceae</taxon>
        <taxon>Tetraparma</taxon>
    </lineage>
</organism>
<evidence type="ECO:0000313" key="1">
    <source>
        <dbReference type="EMBL" id="GMI28663.1"/>
    </source>
</evidence>
<feature type="non-terminal residue" evidence="1">
    <location>
        <position position="97"/>
    </location>
</feature>
<dbReference type="EMBL" id="BRYB01002988">
    <property type="protein sequence ID" value="GMI28663.1"/>
    <property type="molecule type" value="Genomic_DNA"/>
</dbReference>
<evidence type="ECO:0000313" key="2">
    <source>
        <dbReference type="Proteomes" id="UP001165060"/>
    </source>
</evidence>
<gene>
    <name evidence="1" type="ORF">TeGR_g6070</name>
</gene>
<protein>
    <submittedName>
        <fullName evidence="1">Uncharacterized protein</fullName>
    </submittedName>
</protein>
<accession>A0ABQ6MLL0</accession>
<name>A0ABQ6MLL0_9STRA</name>
<keyword evidence="2" id="KW-1185">Reference proteome</keyword>
<proteinExistence type="predicted"/>
<reference evidence="1 2" key="1">
    <citation type="journal article" date="2023" name="Commun. Biol.">
        <title>Genome analysis of Parmales, the sister group of diatoms, reveals the evolutionary specialization of diatoms from phago-mixotrophs to photoautotrophs.</title>
        <authorList>
            <person name="Ban H."/>
            <person name="Sato S."/>
            <person name="Yoshikawa S."/>
            <person name="Yamada K."/>
            <person name="Nakamura Y."/>
            <person name="Ichinomiya M."/>
            <person name="Sato N."/>
            <person name="Blanc-Mathieu R."/>
            <person name="Endo H."/>
            <person name="Kuwata A."/>
            <person name="Ogata H."/>
        </authorList>
    </citation>
    <scope>NUCLEOTIDE SEQUENCE [LARGE SCALE GENOMIC DNA]</scope>
</reference>
<sequence length="97" mass="9862">MSSPAPAPAPGKAAPAPAPATVKAARFWDAHHASLPPEEWILSPSPKLLELLAASLPEPGVGRPHNVLEIGAGTSALGHALLHHLSSAPAPQMSQIP</sequence>